<dbReference type="EMBL" id="CP036261">
    <property type="protein sequence ID" value="QDS86112.1"/>
    <property type="molecule type" value="Genomic_DNA"/>
</dbReference>
<keyword evidence="1 3" id="KW-0808">Transferase</keyword>
<sequence length="295" mass="32484">MPLNYEAVNASESPNPPYFDVLLDRIAAGDREAVTAFGRHVHWGLWDSPGAADGSAADYLQAAERMCQRICDAAKIQPPARIADVGCGFGGTIASLNERYQSLAMTGINIDPRQLQRAAEQVVPAADNQIQWTCADAASLPLDDAAFDAVLAVECIFHFDRPRFFAEASRILRPGGVLSLSDFVPQPQMADFMTGGAGAMSEAIRWTYGDVDMSCSLDGYEQLAAENGMRLLACEDVTEQTLPTYDFLCEGAQRWHDRHHAELFLQATGWLRKASRKKLIRYLILSFEKLGDRSC</sequence>
<dbReference type="PANTHER" id="PTHR44068">
    <property type="entry name" value="ZGC:194242"/>
    <property type="match status" value="1"/>
</dbReference>
<protein>
    <submittedName>
        <fullName evidence="3">Demethylrebeccamycin-D-glucose O-methyltransferase</fullName>
        <ecNumber evidence="3">2.1.1.164</ecNumber>
    </submittedName>
</protein>
<dbReference type="Proteomes" id="UP000319557">
    <property type="component" value="Chromosome"/>
</dbReference>
<keyword evidence="3" id="KW-0489">Methyltransferase</keyword>
<dbReference type="InterPro" id="IPR013216">
    <property type="entry name" value="Methyltransf_11"/>
</dbReference>
<keyword evidence="4" id="KW-1185">Reference proteome</keyword>
<feature type="domain" description="Methyltransferase type 11" evidence="2">
    <location>
        <begin position="84"/>
        <end position="179"/>
    </location>
</feature>
<evidence type="ECO:0000259" key="2">
    <source>
        <dbReference type="Pfam" id="PF08241"/>
    </source>
</evidence>
<evidence type="ECO:0000256" key="1">
    <source>
        <dbReference type="ARBA" id="ARBA00022679"/>
    </source>
</evidence>
<organism evidence="3 4">
    <name type="scientific">Rosistilla ulvae</name>
    <dbReference type="NCBI Taxonomy" id="1930277"/>
    <lineage>
        <taxon>Bacteria</taxon>
        <taxon>Pseudomonadati</taxon>
        <taxon>Planctomycetota</taxon>
        <taxon>Planctomycetia</taxon>
        <taxon>Pirellulales</taxon>
        <taxon>Pirellulaceae</taxon>
        <taxon>Rosistilla</taxon>
    </lineage>
</organism>
<dbReference type="PANTHER" id="PTHR44068:SF11">
    <property type="entry name" value="GERANYL DIPHOSPHATE 2-C-METHYLTRANSFERASE"/>
    <property type="match status" value="1"/>
</dbReference>
<dbReference type="Pfam" id="PF08241">
    <property type="entry name" value="Methyltransf_11"/>
    <property type="match status" value="1"/>
</dbReference>
<dbReference type="KEGG" id="ruv:EC9_02710"/>
<dbReference type="GO" id="GO:0008757">
    <property type="term" value="F:S-adenosylmethionine-dependent methyltransferase activity"/>
    <property type="evidence" value="ECO:0007669"/>
    <property type="project" value="InterPro"/>
</dbReference>
<reference evidence="3 4" key="1">
    <citation type="submission" date="2019-02" db="EMBL/GenBank/DDBJ databases">
        <title>Deep-cultivation of Planctomycetes and their phenomic and genomic characterization uncovers novel biology.</title>
        <authorList>
            <person name="Wiegand S."/>
            <person name="Jogler M."/>
            <person name="Boedeker C."/>
            <person name="Pinto D."/>
            <person name="Vollmers J."/>
            <person name="Rivas-Marin E."/>
            <person name="Kohn T."/>
            <person name="Peeters S.H."/>
            <person name="Heuer A."/>
            <person name="Rast P."/>
            <person name="Oberbeckmann S."/>
            <person name="Bunk B."/>
            <person name="Jeske O."/>
            <person name="Meyerdierks A."/>
            <person name="Storesund J.E."/>
            <person name="Kallscheuer N."/>
            <person name="Luecker S."/>
            <person name="Lage O.M."/>
            <person name="Pohl T."/>
            <person name="Merkel B.J."/>
            <person name="Hornburger P."/>
            <person name="Mueller R.-W."/>
            <person name="Bruemmer F."/>
            <person name="Labrenz M."/>
            <person name="Spormann A.M."/>
            <person name="Op den Camp H."/>
            <person name="Overmann J."/>
            <person name="Amann R."/>
            <person name="Jetten M.S.M."/>
            <person name="Mascher T."/>
            <person name="Medema M.H."/>
            <person name="Devos D.P."/>
            <person name="Kaster A.-K."/>
            <person name="Ovreas L."/>
            <person name="Rohde M."/>
            <person name="Galperin M.Y."/>
            <person name="Jogler C."/>
        </authorList>
    </citation>
    <scope>NUCLEOTIDE SEQUENCE [LARGE SCALE GENOMIC DNA]</scope>
    <source>
        <strain evidence="3 4">EC9</strain>
    </source>
</reference>
<dbReference type="GO" id="GO:0102082">
    <property type="term" value="F:demethylrebeccamycin--D-glucose O-methyltransferase activity"/>
    <property type="evidence" value="ECO:0007669"/>
    <property type="project" value="UniProtKB-EC"/>
</dbReference>
<proteinExistence type="predicted"/>
<accession>A0A517LU12</accession>
<dbReference type="InterPro" id="IPR050447">
    <property type="entry name" value="Erg6_SMT_methyltransf"/>
</dbReference>
<dbReference type="SUPFAM" id="SSF53335">
    <property type="entry name" value="S-adenosyl-L-methionine-dependent methyltransferases"/>
    <property type="match status" value="1"/>
</dbReference>
<dbReference type="GO" id="GO:0032259">
    <property type="term" value="P:methylation"/>
    <property type="evidence" value="ECO:0007669"/>
    <property type="project" value="UniProtKB-KW"/>
</dbReference>
<name>A0A517LU12_9BACT</name>
<dbReference type="CDD" id="cd02440">
    <property type="entry name" value="AdoMet_MTases"/>
    <property type="match status" value="1"/>
</dbReference>
<evidence type="ECO:0000313" key="4">
    <source>
        <dbReference type="Proteomes" id="UP000319557"/>
    </source>
</evidence>
<dbReference type="Gene3D" id="3.40.50.150">
    <property type="entry name" value="Vaccinia Virus protein VP39"/>
    <property type="match status" value="1"/>
</dbReference>
<gene>
    <name evidence="3" type="primary">rebM_1</name>
    <name evidence="3" type="ORF">EC9_02710</name>
</gene>
<evidence type="ECO:0000313" key="3">
    <source>
        <dbReference type="EMBL" id="QDS86112.1"/>
    </source>
</evidence>
<dbReference type="InterPro" id="IPR029063">
    <property type="entry name" value="SAM-dependent_MTases_sf"/>
</dbReference>
<dbReference type="AlphaFoldDB" id="A0A517LU12"/>
<dbReference type="EC" id="2.1.1.164" evidence="3"/>